<dbReference type="Gene3D" id="2.60.40.10">
    <property type="entry name" value="Immunoglobulins"/>
    <property type="match status" value="5"/>
</dbReference>
<comment type="subcellular location">
    <subcellularLocation>
        <location evidence="1">Cell projection</location>
        <location evidence="1">Cilium</location>
    </subcellularLocation>
    <subcellularLocation>
        <location evidence="2">Cytoplasm</location>
    </subcellularLocation>
</comment>
<evidence type="ECO:0000256" key="1">
    <source>
        <dbReference type="ARBA" id="ARBA00004138"/>
    </source>
</evidence>
<dbReference type="HOGENOM" id="CLU_252192_0_0_6"/>
<evidence type="ECO:0000313" key="8">
    <source>
        <dbReference type="Proteomes" id="UP000031623"/>
    </source>
</evidence>
<dbReference type="Pfam" id="PF22544">
    <property type="entry name" value="HYDIN_VesB_CFA65-like_Ig"/>
    <property type="match status" value="2"/>
</dbReference>
<dbReference type="EMBL" id="AP014633">
    <property type="protein sequence ID" value="BAP54903.1"/>
    <property type="molecule type" value="Genomic_DNA"/>
</dbReference>
<dbReference type="KEGG" id="tig:THII_0606"/>
<dbReference type="GO" id="GO:0005737">
    <property type="term" value="C:cytoplasm"/>
    <property type="evidence" value="ECO:0007669"/>
    <property type="project" value="UniProtKB-SubCell"/>
</dbReference>
<protein>
    <submittedName>
        <fullName evidence="7">Receptor protein kinase-like protein</fullName>
    </submittedName>
</protein>
<keyword evidence="4" id="KW-0969">Cilium</keyword>
<keyword evidence="7" id="KW-0808">Transferase</keyword>
<evidence type="ECO:0000256" key="4">
    <source>
        <dbReference type="ARBA" id="ARBA00023069"/>
    </source>
</evidence>
<proteinExistence type="predicted"/>
<feature type="domain" description="HYDIN/VesB/CFA65-like Ig-like" evidence="6">
    <location>
        <begin position="243"/>
        <end position="345"/>
    </location>
</feature>
<dbReference type="Proteomes" id="UP000031623">
    <property type="component" value="Chromosome"/>
</dbReference>
<keyword evidence="3" id="KW-0963">Cytoplasm</keyword>
<dbReference type="InterPro" id="IPR053879">
    <property type="entry name" value="HYDIN_VesB_CFA65-like_Ig"/>
</dbReference>
<evidence type="ECO:0000259" key="6">
    <source>
        <dbReference type="Pfam" id="PF22544"/>
    </source>
</evidence>
<dbReference type="STRING" id="40754.THII_0606"/>
<gene>
    <name evidence="7" type="ORF">THII_0606</name>
</gene>
<evidence type="ECO:0000256" key="5">
    <source>
        <dbReference type="ARBA" id="ARBA00023273"/>
    </source>
</evidence>
<name>A0A090ABE1_9GAMM</name>
<dbReference type="NCBIfam" id="NF012200">
    <property type="entry name" value="choice_anch_D"/>
    <property type="match status" value="5"/>
</dbReference>
<dbReference type="GO" id="GO:0016301">
    <property type="term" value="F:kinase activity"/>
    <property type="evidence" value="ECO:0007669"/>
    <property type="project" value="UniProtKB-KW"/>
</dbReference>
<reference evidence="7 8" key="1">
    <citation type="journal article" date="2014" name="ISME J.">
        <title>Ecophysiology of Thioploca ingrica as revealed by the complete genome sequence supplemented with proteomic evidence.</title>
        <authorList>
            <person name="Kojima H."/>
            <person name="Ogura Y."/>
            <person name="Yamamoto N."/>
            <person name="Togashi T."/>
            <person name="Mori H."/>
            <person name="Watanabe T."/>
            <person name="Nemoto F."/>
            <person name="Kurokawa K."/>
            <person name="Hayashi T."/>
            <person name="Fukui M."/>
        </authorList>
    </citation>
    <scope>NUCLEOTIDE SEQUENCE [LARGE SCALE GENOMIC DNA]</scope>
</reference>
<organism evidence="7 8">
    <name type="scientific">Thioploca ingrica</name>
    <dbReference type="NCBI Taxonomy" id="40754"/>
    <lineage>
        <taxon>Bacteria</taxon>
        <taxon>Pseudomonadati</taxon>
        <taxon>Pseudomonadota</taxon>
        <taxon>Gammaproteobacteria</taxon>
        <taxon>Thiotrichales</taxon>
        <taxon>Thiotrichaceae</taxon>
        <taxon>Thioploca</taxon>
    </lineage>
</organism>
<keyword evidence="7" id="KW-0675">Receptor</keyword>
<dbReference type="PANTHER" id="PTHR45912:SF3">
    <property type="entry name" value="CILIA- AND FLAGELLA-ASSOCIATED PROTEIN 47"/>
    <property type="match status" value="1"/>
</dbReference>
<accession>A0A090ABE1</accession>
<dbReference type="PANTHER" id="PTHR45912">
    <property type="entry name" value="CILIA- AND FLAGELLA-ASSOCIATED PROTEIN 47"/>
    <property type="match status" value="1"/>
</dbReference>
<sequence length="1435" mass="150981">MFINVAAFAALEVTPNSYDFGKVLVGSSSAGQAFNLLNTNPNSLPIGTIETLTTVIDEEFGNVTTVRSQEFIINNDLCSNTTIANAENCQVTVVFKPKSAGARTATLSIPTLDPNMPTVNITLSGYGTEEPNIEASLTSYDFGELEVGKTSPSQIIMIRNTGRKSLEIGTINLSGDKDNFVFQDYCSNIKIIPSAYSYCTLRVAFKPLLDGLKKAIISIPSNDPDTPTLEIALSGGSDVVKVPNIEVTPLTESFGEVQVGSASTYKTITISNTGTAYLQLGTVSLFGEDFNSLGDFCSNQKIRPGGSCYVNIRFEPKSIGEKTGMLSIASDDSDMPTVAVSLKGTGSNSCSNYQFSTPPSSPNFGTEIVDKLRSLKQNLNIQATGCVNAVKIEAEAIEVNGTDKAEFSISDKECYPGSYGNTFYSNCQFVVTFKPKSVGAKTADLTFNFTDGNSSSIPLQANAVAPPGQPNIKVTPTSHNFGSVVIGRSSSSPRFTVTNKGSSNLKLEPISITGTGKSSFSKNYDSCSSREFLPPLEQCYMDIKFMPITAGEQQANLTIDSNDPDTPTLNIPLTGIAQAPGDCSDANITIESSGDPSDHRWAAKTQDTSSISRSGVHYFHTYSGVYDGTTLAWKRLKNFQEGESATPNKPRENDVVRIKNGHAITGIPYARVRALCIDQGGRLESLDDQGTSVEIYASNYIENKGIVKGQNGAEGKAGAGIYLMSGNWTYPTSPFYNEGEIKGGNGGAGIQYGGNGGPVNVHGDGITNTLHSDGTGGIVIAGKGGDITGIQTGKGGDGGRMTVLGVSYIQHFGDVKITAGDGGHCNPLAAAPQTGGTGGDVGWNAQTYVNVAGTFSAGKGGRNCSTNGRDGSVYMDPSLISLVGGHTKIEGNNITIFGGKEWTLDLRNLNDTNGPVLSATGDITLAVGKDGIIDFRGSRGHILKANGHVYIFADTILLDTGMKLSDLIESSAGIVVGPNKILYEVSLSVADQLFGKPQEVLPISLTLSNDGPETDTYQLSVTDTAGWVMSQLPSSLQLRGIDAVDLVLNVTLADSLGAKNIITVTAISQSDPTVIITKEIQISVSATGNDSSTGVTPPPQPLSTCASSSGIIDWVCRNNRDQVLTNVIIETKGNVAGGILAGEVTNKGIISQVKVQSGAVVNGGKLTGYINNEGTLSNFEFVGAEISGGTLAGTVNNNSQVGGTFKDVHLAADTHLRGGYLQGNIKGDKDAPALLENVTIKSDSLLSGVKLGEGVMLEAKVTCGEGVQAQEGICPSEIELPPLRATATNAQGEPMMTAAIFSGGISVNQGAFESPATLTITDLVDILGQIQVDPLDLGQAAEAVVYVSYKPLAAKFSEPPVHFMLNEKGDILPWDEDIRNLVAFQAVAQLVPYLEVPMYQGPLPATGHLKISFGYRLTEGTVVHNLEPIEVTITE</sequence>
<dbReference type="InterPro" id="IPR013783">
    <property type="entry name" value="Ig-like_fold"/>
</dbReference>
<keyword evidence="5" id="KW-0966">Cell projection</keyword>
<evidence type="ECO:0000256" key="3">
    <source>
        <dbReference type="ARBA" id="ARBA00022490"/>
    </source>
</evidence>
<evidence type="ECO:0000313" key="7">
    <source>
        <dbReference type="EMBL" id="BAP54903.1"/>
    </source>
</evidence>
<keyword evidence="7" id="KW-0418">Kinase</keyword>
<keyword evidence="8" id="KW-1185">Reference proteome</keyword>
<evidence type="ECO:0000256" key="2">
    <source>
        <dbReference type="ARBA" id="ARBA00004496"/>
    </source>
</evidence>
<feature type="domain" description="HYDIN/VesB/CFA65-like Ig-like" evidence="6">
    <location>
        <begin position="470"/>
        <end position="571"/>
    </location>
</feature>